<comment type="caution">
    <text evidence="1">The sequence shown here is derived from an EMBL/GenBank/DDBJ whole genome shotgun (WGS) entry which is preliminary data.</text>
</comment>
<proteinExistence type="predicted"/>
<reference evidence="1 2" key="1">
    <citation type="journal article" date="2013" name="Nat. Commun.">
        <title>The evolution and pathogenic mechanisms of the rice sheath blight pathogen.</title>
        <authorList>
            <person name="Zheng A."/>
            <person name="Lin R."/>
            <person name="Xu L."/>
            <person name="Qin P."/>
            <person name="Tang C."/>
            <person name="Ai P."/>
            <person name="Zhang D."/>
            <person name="Liu Y."/>
            <person name="Sun Z."/>
            <person name="Feng H."/>
            <person name="Wang Y."/>
            <person name="Chen Y."/>
            <person name="Liang X."/>
            <person name="Fu R."/>
            <person name="Li Q."/>
            <person name="Zhang J."/>
            <person name="Yu X."/>
            <person name="Xie Z."/>
            <person name="Ding L."/>
            <person name="Guan P."/>
            <person name="Tang J."/>
            <person name="Liang Y."/>
            <person name="Wang S."/>
            <person name="Deng Q."/>
            <person name="Li S."/>
            <person name="Zhu J."/>
            <person name="Wang L."/>
            <person name="Liu H."/>
            <person name="Li P."/>
        </authorList>
    </citation>
    <scope>NUCLEOTIDE SEQUENCE [LARGE SCALE GENOMIC DNA]</scope>
    <source>
        <strain evidence="2">AG-1 IA</strain>
    </source>
</reference>
<name>L8X5L8_THACA</name>
<gene>
    <name evidence="1" type="ORF">AG1IA_00459</name>
</gene>
<evidence type="ECO:0000313" key="1">
    <source>
        <dbReference type="EMBL" id="ELU45510.1"/>
    </source>
</evidence>
<dbReference type="AlphaFoldDB" id="L8X5L8"/>
<sequence length="55" mass="6009">MGMVLRSTGSDGYCKLLDLCPIPLYVRKVATRLERTNPMGKCVGKHTNSLKPTSA</sequence>
<dbReference type="HOGENOM" id="CLU_3034007_0_0_1"/>
<organism evidence="1 2">
    <name type="scientific">Thanatephorus cucumeris (strain AG1-IA)</name>
    <name type="common">Rice sheath blight fungus</name>
    <name type="synonym">Rhizoctonia solani</name>
    <dbReference type="NCBI Taxonomy" id="983506"/>
    <lineage>
        <taxon>Eukaryota</taxon>
        <taxon>Fungi</taxon>
        <taxon>Dikarya</taxon>
        <taxon>Basidiomycota</taxon>
        <taxon>Agaricomycotina</taxon>
        <taxon>Agaricomycetes</taxon>
        <taxon>Cantharellales</taxon>
        <taxon>Ceratobasidiaceae</taxon>
        <taxon>Rhizoctonia</taxon>
        <taxon>Rhizoctonia solani AG-1</taxon>
    </lineage>
</organism>
<protein>
    <submittedName>
        <fullName evidence="1">Uncharacterized protein</fullName>
    </submittedName>
</protein>
<accession>L8X5L8</accession>
<dbReference type="EMBL" id="AFRT01000067">
    <property type="protein sequence ID" value="ELU45510.1"/>
    <property type="molecule type" value="Genomic_DNA"/>
</dbReference>
<dbReference type="Proteomes" id="UP000011668">
    <property type="component" value="Unassembled WGS sequence"/>
</dbReference>
<evidence type="ECO:0000313" key="2">
    <source>
        <dbReference type="Proteomes" id="UP000011668"/>
    </source>
</evidence>
<keyword evidence="2" id="KW-1185">Reference proteome</keyword>